<dbReference type="PANTHER" id="PTHR34821">
    <property type="entry name" value="INNER MEMBRANE PROTEIN YDCZ"/>
    <property type="match status" value="1"/>
</dbReference>
<dbReference type="InterPro" id="IPR006750">
    <property type="entry name" value="YdcZ"/>
</dbReference>
<evidence type="ECO:0000313" key="2">
    <source>
        <dbReference type="EMBL" id="CAB4710613.1"/>
    </source>
</evidence>
<evidence type="ECO:0000256" key="1">
    <source>
        <dbReference type="SAM" id="Phobius"/>
    </source>
</evidence>
<proteinExistence type="predicted"/>
<dbReference type="PANTHER" id="PTHR34821:SF2">
    <property type="entry name" value="INNER MEMBRANE PROTEIN YDCZ"/>
    <property type="match status" value="1"/>
</dbReference>
<accession>A0A6J6QLU3</accession>
<feature type="transmembrane region" description="Helical" evidence="1">
    <location>
        <begin position="151"/>
        <end position="168"/>
    </location>
</feature>
<feature type="transmembrane region" description="Helical" evidence="1">
    <location>
        <begin position="118"/>
        <end position="139"/>
    </location>
</feature>
<keyword evidence="1" id="KW-0812">Transmembrane</keyword>
<reference evidence="2" key="1">
    <citation type="submission" date="2020-05" db="EMBL/GenBank/DDBJ databases">
        <authorList>
            <person name="Chiriac C."/>
            <person name="Salcher M."/>
            <person name="Ghai R."/>
            <person name="Kavagutti S V."/>
        </authorList>
    </citation>
    <scope>NUCLEOTIDE SEQUENCE</scope>
</reference>
<dbReference type="Pfam" id="PF04657">
    <property type="entry name" value="DMT_YdcZ"/>
    <property type="match status" value="1"/>
</dbReference>
<keyword evidence="1" id="KW-1133">Transmembrane helix</keyword>
<feature type="transmembrane region" description="Helical" evidence="1">
    <location>
        <begin position="62"/>
        <end position="80"/>
    </location>
</feature>
<organism evidence="2">
    <name type="scientific">freshwater metagenome</name>
    <dbReference type="NCBI Taxonomy" id="449393"/>
    <lineage>
        <taxon>unclassified sequences</taxon>
        <taxon>metagenomes</taxon>
        <taxon>ecological metagenomes</taxon>
    </lineage>
</organism>
<protein>
    <submittedName>
        <fullName evidence="2">Unannotated protein</fullName>
    </submittedName>
</protein>
<feature type="transmembrane region" description="Helical" evidence="1">
    <location>
        <begin position="21"/>
        <end position="42"/>
    </location>
</feature>
<dbReference type="EMBL" id="CAEZXP010000011">
    <property type="protein sequence ID" value="CAB4710613.1"/>
    <property type="molecule type" value="Genomic_DNA"/>
</dbReference>
<feature type="transmembrane region" description="Helical" evidence="1">
    <location>
        <begin position="92"/>
        <end position="112"/>
    </location>
</feature>
<gene>
    <name evidence="2" type="ORF">UFOPK2399_01972</name>
</gene>
<sequence length="169" mass="17358">MSLLVHAFRGKATAPSHTLSSFDAMAAVYILVAIAAGVFLPLQAGVNTRLAQFVGGPIRASLISFIVGALLLAAIAAVAYRGGGQRVADAPWWAWVGGALGTVYVTAAIVVAPRMGVGPFFGVLVAAQLVATVVIDKYGWLGYAEREITPLRALGVAMLVGGAVLVRLA</sequence>
<dbReference type="GO" id="GO:0005886">
    <property type="term" value="C:plasma membrane"/>
    <property type="evidence" value="ECO:0007669"/>
    <property type="project" value="TreeGrafter"/>
</dbReference>
<dbReference type="AlphaFoldDB" id="A0A6J6QLU3"/>
<name>A0A6J6QLU3_9ZZZZ</name>
<keyword evidence="1" id="KW-0472">Membrane</keyword>